<evidence type="ECO:0000256" key="1">
    <source>
        <dbReference type="SAM" id="MobiDB-lite"/>
    </source>
</evidence>
<reference evidence="2" key="2">
    <citation type="journal article" date="2022" name="Microb. Genom.">
        <title>A chromosome-scale genome assembly of the tomato pathogen Cladosporium fulvum reveals a compartmentalized genome architecture and the presence of a dispensable chromosome.</title>
        <authorList>
            <person name="Zaccaron A.Z."/>
            <person name="Chen L.H."/>
            <person name="Samaras A."/>
            <person name="Stergiopoulos I."/>
        </authorList>
    </citation>
    <scope>NUCLEOTIDE SEQUENCE</scope>
    <source>
        <strain evidence="2">Race5_Kim</strain>
    </source>
</reference>
<sequence>MGVLVREDGHFRSWLAALLCCCAAVNEDEHPLEKKNISKPTTARNAIWNEQPTPLQPMGNHPTAVAISHKGIDTAFNENDRVRPIAERAPSIHTLDFGEASLVGKMSLHSRKKSSTTLLSRMSIGRPTDFRRMDYTEKQRRSLVPLQLAPVSLRDSMPEGLDTMAPHGDASLSLEALVETPTRSSYRASRGSPYLRCQQLSSAALSSTPTIAVSEEGPAIVESVTVPQLARPVLSTQSSSSSIRSLRRQALESRGSNTSALPRPSSEMIRLTRKRSSQKNSADSADLDKEILELNTIIEERRAEAGRSHSPANAHVSAVAPMMQIRARSTTLTDIGSAFSRPLISVSTTMESNDHPSHALAETISPVVPVKSRLSQPFMSMPDPAVVEEKPTRQIRRPSSRMTGWISSLLSSSGHNIKASNDAEEPFYSCGPPVRQRGVSEASQCTTVTELDSPVLTAASSPTLKGHSRSYTGDSRITPISPASTVDEKMEADLKTKSGEQWPVIMEHPNEVGLAL</sequence>
<evidence type="ECO:0000313" key="3">
    <source>
        <dbReference type="Proteomes" id="UP000756132"/>
    </source>
</evidence>
<organism evidence="2 3">
    <name type="scientific">Passalora fulva</name>
    <name type="common">Tomato leaf mold</name>
    <name type="synonym">Cladosporium fulvum</name>
    <dbReference type="NCBI Taxonomy" id="5499"/>
    <lineage>
        <taxon>Eukaryota</taxon>
        <taxon>Fungi</taxon>
        <taxon>Dikarya</taxon>
        <taxon>Ascomycota</taxon>
        <taxon>Pezizomycotina</taxon>
        <taxon>Dothideomycetes</taxon>
        <taxon>Dothideomycetidae</taxon>
        <taxon>Mycosphaerellales</taxon>
        <taxon>Mycosphaerellaceae</taxon>
        <taxon>Fulvia</taxon>
    </lineage>
</organism>
<dbReference type="GeneID" id="71982753"/>
<reference evidence="2" key="1">
    <citation type="submission" date="2021-12" db="EMBL/GenBank/DDBJ databases">
        <authorList>
            <person name="Zaccaron A."/>
            <person name="Stergiopoulos I."/>
        </authorList>
    </citation>
    <scope>NUCLEOTIDE SEQUENCE</scope>
    <source>
        <strain evidence="2">Race5_Kim</strain>
    </source>
</reference>
<evidence type="ECO:0000313" key="2">
    <source>
        <dbReference type="EMBL" id="UJO13236.1"/>
    </source>
</evidence>
<dbReference type="RefSeq" id="XP_047757602.1">
    <property type="nucleotide sequence ID" value="XM_047902023.1"/>
</dbReference>
<protein>
    <submittedName>
        <fullName evidence="2">Uncharacterized protein</fullName>
    </submittedName>
</protein>
<feature type="compositionally biased region" description="Polar residues" evidence="1">
    <location>
        <begin position="460"/>
        <end position="475"/>
    </location>
</feature>
<gene>
    <name evidence="2" type="ORF">CLAFUR5_02875</name>
</gene>
<name>A0A9Q8L963_PASFU</name>
<dbReference type="AlphaFoldDB" id="A0A9Q8L963"/>
<feature type="compositionally biased region" description="Low complexity" evidence="1">
    <location>
        <begin position="234"/>
        <end position="244"/>
    </location>
</feature>
<keyword evidence="3" id="KW-1185">Reference proteome</keyword>
<dbReference type="OrthoDB" id="3595619at2759"/>
<dbReference type="Proteomes" id="UP000756132">
    <property type="component" value="Chromosome 2"/>
</dbReference>
<proteinExistence type="predicted"/>
<feature type="region of interest" description="Disordered" evidence="1">
    <location>
        <begin position="460"/>
        <end position="481"/>
    </location>
</feature>
<feature type="region of interest" description="Disordered" evidence="1">
    <location>
        <begin position="232"/>
        <end position="286"/>
    </location>
</feature>
<dbReference type="EMBL" id="CP090164">
    <property type="protein sequence ID" value="UJO13236.1"/>
    <property type="molecule type" value="Genomic_DNA"/>
</dbReference>
<accession>A0A9Q8L963</accession>
<dbReference type="KEGG" id="ffu:CLAFUR5_02875"/>